<accession>A0A8J2NUF8</accession>
<evidence type="ECO:0008006" key="4">
    <source>
        <dbReference type="Google" id="ProtNLM"/>
    </source>
</evidence>
<dbReference type="EMBL" id="CAJVCH010029327">
    <property type="protein sequence ID" value="CAG7706551.1"/>
    <property type="molecule type" value="Genomic_DNA"/>
</dbReference>
<dbReference type="Proteomes" id="UP000708208">
    <property type="component" value="Unassembled WGS sequence"/>
</dbReference>
<protein>
    <recommendedName>
        <fullName evidence="4">Lysosomal acid phosphatase</fullName>
    </recommendedName>
</protein>
<dbReference type="PROSITE" id="PS00616">
    <property type="entry name" value="HIS_ACID_PHOSPHAT_1"/>
    <property type="match status" value="1"/>
</dbReference>
<reference evidence="2" key="1">
    <citation type="submission" date="2021-06" db="EMBL/GenBank/DDBJ databases">
        <authorList>
            <person name="Hodson N. C."/>
            <person name="Mongue J. A."/>
            <person name="Jaron S. K."/>
        </authorList>
    </citation>
    <scope>NUCLEOTIDE SEQUENCE</scope>
</reference>
<evidence type="ECO:0000256" key="1">
    <source>
        <dbReference type="SAM" id="SignalP"/>
    </source>
</evidence>
<keyword evidence="3" id="KW-1185">Reference proteome</keyword>
<evidence type="ECO:0000313" key="3">
    <source>
        <dbReference type="Proteomes" id="UP000708208"/>
    </source>
</evidence>
<dbReference type="AlphaFoldDB" id="A0A8J2NUF8"/>
<proteinExistence type="predicted"/>
<gene>
    <name evidence="2" type="ORF">AFUS01_LOCUS4679</name>
</gene>
<evidence type="ECO:0000313" key="2">
    <source>
        <dbReference type="EMBL" id="CAG7706551.1"/>
    </source>
</evidence>
<feature type="signal peptide" evidence="1">
    <location>
        <begin position="1"/>
        <end position="22"/>
    </location>
</feature>
<name>A0A8J2NUF8_9HEXA</name>
<organism evidence="2 3">
    <name type="scientific">Allacma fusca</name>
    <dbReference type="NCBI Taxonomy" id="39272"/>
    <lineage>
        <taxon>Eukaryota</taxon>
        <taxon>Metazoa</taxon>
        <taxon>Ecdysozoa</taxon>
        <taxon>Arthropoda</taxon>
        <taxon>Hexapoda</taxon>
        <taxon>Collembola</taxon>
        <taxon>Symphypleona</taxon>
        <taxon>Sminthuridae</taxon>
        <taxon>Allacma</taxon>
    </lineage>
</organism>
<dbReference type="InterPro" id="IPR033379">
    <property type="entry name" value="Acid_Pase_AS"/>
</dbReference>
<comment type="caution">
    <text evidence="2">The sequence shown here is derived from an EMBL/GenBank/DDBJ whole genome shotgun (WGS) entry which is preliminary data.</text>
</comment>
<keyword evidence="1" id="KW-0732">Signal</keyword>
<feature type="chain" id="PRO_5035257658" description="Lysosomal acid phosphatase" evidence="1">
    <location>
        <begin position="23"/>
        <end position="75"/>
    </location>
</feature>
<dbReference type="OrthoDB" id="10257284at2759"/>
<sequence length="75" mass="8654">MHSYVASTLLFFLHVLRYNTEGRVISSANIETLQIANVIFRHGSRSPLASYYKDPYNTTLYWHDGPGQLTKVTYE</sequence>